<evidence type="ECO:0000256" key="8">
    <source>
        <dbReference type="SAM" id="MobiDB-lite"/>
    </source>
</evidence>
<dbReference type="PANTHER" id="PTHR33281:SF19">
    <property type="entry name" value="VOLTAGE-DEPENDENT ANION CHANNEL-FORMING PROTEIN YNEE"/>
    <property type="match status" value="1"/>
</dbReference>
<reference evidence="10" key="1">
    <citation type="submission" date="2023-04" db="EMBL/GenBank/DDBJ databases">
        <title>Black Yeasts Isolated from many extreme environments.</title>
        <authorList>
            <person name="Coleine C."/>
            <person name="Stajich J.E."/>
            <person name="Selbmann L."/>
        </authorList>
    </citation>
    <scope>NUCLEOTIDE SEQUENCE</scope>
    <source>
        <strain evidence="10">CCFEE 5312</strain>
    </source>
</reference>
<evidence type="ECO:0000256" key="2">
    <source>
        <dbReference type="ARBA" id="ARBA00022448"/>
    </source>
</evidence>
<evidence type="ECO:0000256" key="9">
    <source>
        <dbReference type="SAM" id="Phobius"/>
    </source>
</evidence>
<evidence type="ECO:0000256" key="7">
    <source>
        <dbReference type="ARBA" id="ARBA00023136"/>
    </source>
</evidence>
<feature type="transmembrane region" description="Helical" evidence="9">
    <location>
        <begin position="67"/>
        <end position="85"/>
    </location>
</feature>
<keyword evidence="3" id="KW-1003">Cell membrane</keyword>
<dbReference type="GO" id="GO:0005886">
    <property type="term" value="C:plasma membrane"/>
    <property type="evidence" value="ECO:0007669"/>
    <property type="project" value="UniProtKB-SubCell"/>
</dbReference>
<name>A0AAJ0LXJ2_9PEZI</name>
<keyword evidence="11" id="KW-1185">Reference proteome</keyword>
<accession>A0AAJ0LXJ2</accession>
<dbReference type="Proteomes" id="UP001271007">
    <property type="component" value="Unassembled WGS sequence"/>
</dbReference>
<evidence type="ECO:0000313" key="10">
    <source>
        <dbReference type="EMBL" id="KAK3059097.1"/>
    </source>
</evidence>
<proteinExistence type="predicted"/>
<protein>
    <submittedName>
        <fullName evidence="10">Uncharacterized protein</fullName>
    </submittedName>
</protein>
<dbReference type="InterPro" id="IPR044669">
    <property type="entry name" value="YneE/VCCN1/2-like"/>
</dbReference>
<comment type="subcellular location">
    <subcellularLocation>
        <location evidence="1">Cell membrane</location>
        <topology evidence="1">Multi-pass membrane protein</topology>
    </subcellularLocation>
</comment>
<keyword evidence="7 9" id="KW-0472">Membrane</keyword>
<feature type="region of interest" description="Disordered" evidence="8">
    <location>
        <begin position="1"/>
        <end position="32"/>
    </location>
</feature>
<gene>
    <name evidence="10" type="ORF">LTR09_000663</name>
</gene>
<dbReference type="EMBL" id="JAWDJX010000001">
    <property type="protein sequence ID" value="KAK3059097.1"/>
    <property type="molecule type" value="Genomic_DNA"/>
</dbReference>
<feature type="transmembrane region" description="Helical" evidence="9">
    <location>
        <begin position="332"/>
        <end position="351"/>
    </location>
</feature>
<comment type="caution">
    <text evidence="10">The sequence shown here is derived from an EMBL/GenBank/DDBJ whole genome shotgun (WGS) entry which is preliminary data.</text>
</comment>
<feature type="transmembrane region" description="Helical" evidence="9">
    <location>
        <begin position="91"/>
        <end position="115"/>
    </location>
</feature>
<sequence>MAEKEKGASTFATSSSVPGSSAANSAHLEQNDKTSSGLNIDVAEYFKGPMTYHHSKWPGFMRLRGSVLPKMIIPLLFVGAWATMIGCIDKWVYPIGIESILLTVTGFVVGLSLSFRSSTAYERYMDGRKYWAQLLFTSRNLARLIWVHAKERHEESEELGKSDVLSKLAALQLLNAFACALKHRLRFEPSTEYPDLAPLLCNVKTLASEADQAALRERKASPWKTTGQHLGLSFAESNPRKLIKRAKDNLGNTPLEILTYLSSYFENLYTNQTMIIGTHQVQATAMLASLTDVLSGTERVVNTPLPVAYSISISQITWAYVLTLPFQLVKYLGWVTIPGTMLAGYIILGIAQIGRELENPFGLDVNDLPLDAYCQELASEIDALTSQPPPTDNATWMRDGGAKVLWPFSVMEYKGWEGRSLEDIRAALKLRSGSREVKIERAGTMMHSHDLTNES</sequence>
<dbReference type="Pfam" id="PF25539">
    <property type="entry name" value="Bestrophin_2"/>
    <property type="match status" value="1"/>
</dbReference>
<evidence type="ECO:0000256" key="5">
    <source>
        <dbReference type="ARBA" id="ARBA00022989"/>
    </source>
</evidence>
<organism evidence="10 11">
    <name type="scientific">Extremus antarcticus</name>
    <dbReference type="NCBI Taxonomy" id="702011"/>
    <lineage>
        <taxon>Eukaryota</taxon>
        <taxon>Fungi</taxon>
        <taxon>Dikarya</taxon>
        <taxon>Ascomycota</taxon>
        <taxon>Pezizomycotina</taxon>
        <taxon>Dothideomycetes</taxon>
        <taxon>Dothideomycetidae</taxon>
        <taxon>Mycosphaerellales</taxon>
        <taxon>Extremaceae</taxon>
        <taxon>Extremus</taxon>
    </lineage>
</organism>
<dbReference type="GO" id="GO:0005254">
    <property type="term" value="F:chloride channel activity"/>
    <property type="evidence" value="ECO:0007669"/>
    <property type="project" value="InterPro"/>
</dbReference>
<evidence type="ECO:0000256" key="4">
    <source>
        <dbReference type="ARBA" id="ARBA00022692"/>
    </source>
</evidence>
<feature type="compositionally biased region" description="Low complexity" evidence="8">
    <location>
        <begin position="9"/>
        <end position="26"/>
    </location>
</feature>
<evidence type="ECO:0000313" key="11">
    <source>
        <dbReference type="Proteomes" id="UP001271007"/>
    </source>
</evidence>
<evidence type="ECO:0000256" key="3">
    <source>
        <dbReference type="ARBA" id="ARBA00022475"/>
    </source>
</evidence>
<keyword evidence="4 9" id="KW-0812">Transmembrane</keyword>
<dbReference type="PANTHER" id="PTHR33281">
    <property type="entry name" value="UPF0187 PROTEIN YNEE"/>
    <property type="match status" value="1"/>
</dbReference>
<evidence type="ECO:0000256" key="6">
    <source>
        <dbReference type="ARBA" id="ARBA00023065"/>
    </source>
</evidence>
<evidence type="ECO:0000256" key="1">
    <source>
        <dbReference type="ARBA" id="ARBA00004651"/>
    </source>
</evidence>
<keyword evidence="2" id="KW-0813">Transport</keyword>
<keyword evidence="6" id="KW-0406">Ion transport</keyword>
<keyword evidence="5 9" id="KW-1133">Transmembrane helix</keyword>
<dbReference type="AlphaFoldDB" id="A0AAJ0LXJ2"/>